<name>A0A1G9NJF4_9BACT</name>
<dbReference type="EMBL" id="FNFO01000008">
    <property type="protein sequence ID" value="SDL86127.1"/>
    <property type="molecule type" value="Genomic_DNA"/>
</dbReference>
<accession>A0A1G9NJF4</accession>
<keyword evidence="2" id="KW-1185">Reference proteome</keyword>
<reference evidence="1 2" key="1">
    <citation type="submission" date="2016-10" db="EMBL/GenBank/DDBJ databases">
        <authorList>
            <person name="de Groot N.N."/>
        </authorList>
    </citation>
    <scope>NUCLEOTIDE SEQUENCE [LARGE SCALE GENOMIC DNA]</scope>
    <source>
        <strain evidence="1 2">DSM 25186</strain>
    </source>
</reference>
<organism evidence="1 2">
    <name type="scientific">Catalinimonas alkaloidigena</name>
    <dbReference type="NCBI Taxonomy" id="1075417"/>
    <lineage>
        <taxon>Bacteria</taxon>
        <taxon>Pseudomonadati</taxon>
        <taxon>Bacteroidota</taxon>
        <taxon>Cytophagia</taxon>
        <taxon>Cytophagales</taxon>
        <taxon>Catalimonadaceae</taxon>
        <taxon>Catalinimonas</taxon>
    </lineage>
</organism>
<sequence length="229" mass="25246">MKMNHTLLYSMLLGLCTTLVSCRDEELNPYVAPEPGVHGFGQFLTADGDAIPAVDEFYSQTAIDNAIAVDSAAQTTASVPFQVRYVSIDQKLLANSMTLYVEFDQPYTDPDGNPRIAAFGGTSPGPTIPPGTQWTSLENLQNREPVSLSITLQDVYDLYKDATFDYGNGVVNVFSAENGRPEGARFHTGDRVRIYWRIHADNDLYFGSWSPSVCNEFLGANCYIEFGVD</sequence>
<dbReference type="Proteomes" id="UP000198510">
    <property type="component" value="Unassembled WGS sequence"/>
</dbReference>
<dbReference type="RefSeq" id="WP_143017388.1">
    <property type="nucleotide sequence ID" value="NZ_FNFO01000008.1"/>
</dbReference>
<dbReference type="OrthoDB" id="820612at2"/>
<dbReference type="PROSITE" id="PS51257">
    <property type="entry name" value="PROKAR_LIPOPROTEIN"/>
    <property type="match status" value="1"/>
</dbReference>
<protein>
    <submittedName>
        <fullName evidence="1">Uncharacterized protein</fullName>
    </submittedName>
</protein>
<dbReference type="STRING" id="1075417.SAMN05421823_108302"/>
<evidence type="ECO:0000313" key="2">
    <source>
        <dbReference type="Proteomes" id="UP000198510"/>
    </source>
</evidence>
<gene>
    <name evidence="1" type="ORF">SAMN05421823_108302</name>
</gene>
<evidence type="ECO:0000313" key="1">
    <source>
        <dbReference type="EMBL" id="SDL86127.1"/>
    </source>
</evidence>
<proteinExistence type="predicted"/>
<dbReference type="AlphaFoldDB" id="A0A1G9NJF4"/>